<evidence type="ECO:0000256" key="4">
    <source>
        <dbReference type="ARBA" id="ARBA00022598"/>
    </source>
</evidence>
<evidence type="ECO:0000313" key="17">
    <source>
        <dbReference type="EMBL" id="MFC4724882.1"/>
    </source>
</evidence>
<dbReference type="NCBIfam" id="NF003671">
    <property type="entry name" value="PRK05294.1"/>
    <property type="match status" value="1"/>
</dbReference>
<feature type="domain" description="ATP-grasp" evidence="15">
    <location>
        <begin position="133"/>
        <end position="328"/>
    </location>
</feature>
<feature type="binding site" evidence="14">
    <location>
        <position position="285"/>
    </location>
    <ligand>
        <name>ATP</name>
        <dbReference type="ChEBI" id="CHEBI:30616"/>
        <label>1</label>
    </ligand>
</feature>
<keyword evidence="7 14" id="KW-0677">Repeat</keyword>
<dbReference type="PROSITE" id="PS00867">
    <property type="entry name" value="CPSASE_2"/>
    <property type="match status" value="2"/>
</dbReference>
<evidence type="ECO:0000256" key="14">
    <source>
        <dbReference type="HAMAP-Rule" id="MF_01210"/>
    </source>
</evidence>
<feature type="binding site" evidence="14">
    <location>
        <position position="208"/>
    </location>
    <ligand>
        <name>ATP</name>
        <dbReference type="ChEBI" id="CHEBI:30616"/>
        <label>1</label>
    </ligand>
</feature>
<feature type="binding site" evidence="14">
    <location>
        <position position="299"/>
    </location>
    <ligand>
        <name>Mn(2+)</name>
        <dbReference type="ChEBI" id="CHEBI:29035"/>
        <label>2</label>
    </ligand>
</feature>
<feature type="binding site" evidence="14">
    <location>
        <position position="285"/>
    </location>
    <ligand>
        <name>Mg(2+)</name>
        <dbReference type="ChEBI" id="CHEBI:18420"/>
        <label>1</label>
    </ligand>
</feature>
<feature type="binding site" evidence="14">
    <location>
        <position position="850"/>
    </location>
    <ligand>
        <name>Mn(2+)</name>
        <dbReference type="ChEBI" id="CHEBI:29035"/>
        <label>3</label>
    </ligand>
</feature>
<dbReference type="InterPro" id="IPR005479">
    <property type="entry name" value="CPAse_ATP-bd"/>
</dbReference>
<evidence type="ECO:0000256" key="5">
    <source>
        <dbReference type="ARBA" id="ARBA00022605"/>
    </source>
</evidence>
<feature type="binding site" evidence="14">
    <location>
        <position position="241"/>
    </location>
    <ligand>
        <name>ATP</name>
        <dbReference type="ChEBI" id="CHEBI:30616"/>
        <label>1</label>
    </ligand>
</feature>
<feature type="binding site" evidence="14">
    <location>
        <position position="796"/>
    </location>
    <ligand>
        <name>ATP</name>
        <dbReference type="ChEBI" id="CHEBI:30616"/>
        <label>2</label>
    </ligand>
</feature>
<dbReference type="Pfam" id="PF02142">
    <property type="entry name" value="MGS"/>
    <property type="match status" value="1"/>
</dbReference>
<feature type="binding site" evidence="14">
    <location>
        <position position="765"/>
    </location>
    <ligand>
        <name>ATP</name>
        <dbReference type="ChEBI" id="CHEBI:30616"/>
        <label>2</label>
    </ligand>
</feature>
<dbReference type="InterPro" id="IPR058047">
    <property type="entry name" value="CPSase_preATP-grasp"/>
</dbReference>
<feature type="binding site" evidence="14">
    <location>
        <position position="850"/>
    </location>
    <ligand>
        <name>Mg(2+)</name>
        <dbReference type="ChEBI" id="CHEBI:18420"/>
        <label>4</label>
    </ligand>
</feature>
<dbReference type="InterPro" id="IPR005480">
    <property type="entry name" value="CPSase_lsu_oligo"/>
</dbReference>
<comment type="function">
    <text evidence="14">Large subunit of the glutamine-dependent carbamoyl phosphate synthetase (CPSase). CPSase catalyzes the formation of carbamoyl phosphate from the ammonia moiety of glutamine, carbonate, and phosphate donated by ATP, constituting the first step of 2 biosynthetic pathways, one leading to arginine and/or urea and the other to pyrimidine nucleotides. The large subunit (synthetase) binds the substrates ammonia (free or transferred from glutamine from the small subunit), hydrogencarbonate and ATP and carries out an ATP-coupled ligase reaction, activating hydrogencarbonate by forming carboxy phosphate which reacts with ammonia to form carbamoyl phosphate.</text>
</comment>
<protein>
    <recommendedName>
        <fullName evidence="14">Carbamoyl phosphate synthase large chain</fullName>
        <ecNumber evidence="14">6.3.4.16</ecNumber>
        <ecNumber evidence="14">6.3.5.5</ecNumber>
    </recommendedName>
    <alternativeName>
        <fullName evidence="14">Carbamoyl phosphate synthetase ammonia chain</fullName>
    </alternativeName>
</protein>
<gene>
    <name evidence="14 17" type="primary">carB</name>
    <name evidence="17" type="ORF">ACFPB0_06225</name>
</gene>
<keyword evidence="11 14" id="KW-0665">Pyrimidine biosynthesis</keyword>
<comment type="catalytic activity">
    <reaction evidence="14">
        <text>hydrogencarbonate + L-glutamine + 2 ATP + H2O = carbamoyl phosphate + L-glutamate + 2 ADP + phosphate + 2 H(+)</text>
        <dbReference type="Rhea" id="RHEA:18633"/>
        <dbReference type="ChEBI" id="CHEBI:15377"/>
        <dbReference type="ChEBI" id="CHEBI:15378"/>
        <dbReference type="ChEBI" id="CHEBI:17544"/>
        <dbReference type="ChEBI" id="CHEBI:29985"/>
        <dbReference type="ChEBI" id="CHEBI:30616"/>
        <dbReference type="ChEBI" id="CHEBI:43474"/>
        <dbReference type="ChEBI" id="CHEBI:58228"/>
        <dbReference type="ChEBI" id="CHEBI:58359"/>
        <dbReference type="ChEBI" id="CHEBI:456216"/>
        <dbReference type="EC" id="6.3.5.5"/>
    </reaction>
</comment>
<comment type="caution">
    <text evidence="14">Lacks conserved residue(s) required for the propagation of feature annotation.</text>
</comment>
<feature type="domain" description="ATP-grasp" evidence="15">
    <location>
        <begin position="688"/>
        <end position="879"/>
    </location>
</feature>
<feature type="binding site" evidence="14">
    <location>
        <position position="299"/>
    </location>
    <ligand>
        <name>Mg(2+)</name>
        <dbReference type="ChEBI" id="CHEBI:18420"/>
        <label>1</label>
    </ligand>
</feature>
<dbReference type="Proteomes" id="UP001596024">
    <property type="component" value="Unassembled WGS sequence"/>
</dbReference>
<dbReference type="SUPFAM" id="SSF52335">
    <property type="entry name" value="Methylglyoxal synthase-like"/>
    <property type="match status" value="1"/>
</dbReference>
<dbReference type="PROSITE" id="PS51855">
    <property type="entry name" value="MGS"/>
    <property type="match status" value="1"/>
</dbReference>
<dbReference type="InterPro" id="IPR036897">
    <property type="entry name" value="CarbamoylP_synth_lsu_oligo_sf"/>
</dbReference>
<dbReference type="InterPro" id="IPR006275">
    <property type="entry name" value="CPSase_lsu"/>
</dbReference>
<feature type="binding site" evidence="14">
    <location>
        <position position="838"/>
    </location>
    <ligand>
        <name>ATP</name>
        <dbReference type="ChEBI" id="CHEBI:30616"/>
        <label>2</label>
    </ligand>
</feature>
<dbReference type="Gene3D" id="3.40.50.1380">
    <property type="entry name" value="Methylglyoxal synthase-like domain"/>
    <property type="match status" value="1"/>
</dbReference>
<evidence type="ECO:0000259" key="16">
    <source>
        <dbReference type="PROSITE" id="PS51855"/>
    </source>
</evidence>
<name>A0ABV9N946_9PROT</name>
<feature type="binding site" evidence="14">
    <location>
        <position position="175"/>
    </location>
    <ligand>
        <name>ATP</name>
        <dbReference type="ChEBI" id="CHEBI:30616"/>
        <label>1</label>
    </ligand>
</feature>
<dbReference type="InterPro" id="IPR033937">
    <property type="entry name" value="MGS_CPS_CarB"/>
</dbReference>
<feature type="binding site" evidence="14">
    <location>
        <position position="215"/>
    </location>
    <ligand>
        <name>ATP</name>
        <dbReference type="ChEBI" id="CHEBI:30616"/>
        <label>1</label>
    </ligand>
</feature>
<feature type="binding site" evidence="14">
    <location>
        <position position="798"/>
    </location>
    <ligand>
        <name>ATP</name>
        <dbReference type="ChEBI" id="CHEBI:30616"/>
        <label>2</label>
    </ligand>
</feature>
<keyword evidence="5 14" id="KW-0028">Amino-acid biosynthesis</keyword>
<dbReference type="PRINTS" id="PR00098">
    <property type="entry name" value="CPSASE"/>
</dbReference>
<feature type="binding site" evidence="14">
    <location>
        <position position="299"/>
    </location>
    <ligand>
        <name>Mg(2+)</name>
        <dbReference type="ChEBI" id="CHEBI:18420"/>
        <label>2</label>
    </ligand>
</feature>
<sequence length="1080" mass="116726">MPRRTDISSILIIGAGPIVIGQACEFDYSGVQAVKALKEEGYRVILVNSNPATIMTDPGLADATYVEPITPEMVAKIIEKERPDALLPTMGGQTALNCALELEKRGVLELFGVEMIGAKADVIDKAENRQRFRDAMDAIGLESPKSRTVHSLAEAEAVLDELGLPAVIRPSFTMGGTGGGIAYNVEEYREIVSSGLAASPVTEVLVEESVLGWKEFEMEVVRDRADNCIIICSIENIDPMGVHTGDSITVAPALTLTDKEYQRMRSASIAVLREIGVETGGSNVQFAVNPKDGRMVVIEMNPRVSRSSALASKATGFPIARVAAKLAVGYTLDEIDNDITGGATPASFEPSIDYVVTKIPRFAFEKYPGAQNLLSTSMKSVGEAMAIGRTFQESMQKALRSLETGLCGFDETEIEGFESADGPEGRRQAVLAALSRPTPDRLRVIAQAMREGLSVDDIYAACAYEPWFLRQIEEIIHAEEDIATLGLPEDAKGFRRLKAMGFSDQRLAQLTKSTEAKVREARRALNVRPVYKRVDTCAAEFATPTAYMYSTYETGNCESQPTEAKKAIILGGGPNRIGQGIEFDYCCCHAAFAFADMGIESIMVNCNPETVSTDYDTADRLYFEPLSDEDVLELIEAERANGTLLGVVVQYGGQTPLKLASALEKAGIPILGTSPDAIDLAEDRERFKALLDKLGLRQPPNAIVRSEEEALESAKTLGFPLVLRPSFVLGGRAMEIVRDQESLERYIRAAVHVSGDSPLLLDRYLTDASEVDVDAVCDGDEVRIAGVMEHIEEAGVHSGDSACSIPPHSLSAEIIAELRAETVALARAIGVKGLMNVQYAVKDGEIFVLEVNPRASRTVPFVAKAIGTPVAGIAAKVMAGEKLSSFKVWNDTPEHVAVKEAVMPFARFPGVDPVLGPEMRSTGEVMGIDMRFEAAFAKAQLGAGVRLPRSGTVFVSLKESDKAQMIEPCRQLTQLGFSLLATGGTAKTLEEAGVPVTRINKVFEGRPHIVDAIKNGEVQLIFNTTEGRQSQIDSYSIRRTALELKIPCYTTASASRAAVKAIATIDAGELEPRALQSYRY</sequence>
<dbReference type="InterPro" id="IPR005483">
    <property type="entry name" value="CPSase_dom"/>
</dbReference>
<evidence type="ECO:0000256" key="3">
    <source>
        <dbReference type="ARBA" id="ARBA00022571"/>
    </source>
</evidence>
<feature type="domain" description="MGS-like" evidence="16">
    <location>
        <begin position="945"/>
        <end position="1080"/>
    </location>
</feature>
<feature type="binding site" evidence="14">
    <location>
        <position position="770"/>
    </location>
    <ligand>
        <name>ATP</name>
        <dbReference type="ChEBI" id="CHEBI:30616"/>
        <label>2</label>
    </ligand>
</feature>
<dbReference type="SMART" id="SM01096">
    <property type="entry name" value="CPSase_L_D3"/>
    <property type="match status" value="1"/>
</dbReference>
<dbReference type="Pfam" id="PF02787">
    <property type="entry name" value="CPSase_L_D3"/>
    <property type="match status" value="1"/>
</dbReference>
<accession>A0ABV9N946</accession>
<keyword evidence="12" id="KW-0464">Manganese</keyword>
<evidence type="ECO:0000256" key="1">
    <source>
        <dbReference type="ARBA" id="ARBA00005077"/>
    </source>
</evidence>
<evidence type="ECO:0000313" key="18">
    <source>
        <dbReference type="Proteomes" id="UP001596024"/>
    </source>
</evidence>
<feature type="binding site" evidence="14">
    <location>
        <position position="763"/>
    </location>
    <ligand>
        <name>ATP</name>
        <dbReference type="ChEBI" id="CHEBI:30616"/>
        <label>2</label>
    </ligand>
</feature>
<dbReference type="EC" id="6.3.5.5" evidence="14"/>
<dbReference type="Pfam" id="PF25596">
    <property type="entry name" value="CPSase_L_D1"/>
    <property type="match status" value="2"/>
</dbReference>
<dbReference type="Gene3D" id="1.10.1030.10">
    <property type="entry name" value="Carbamoyl-phosphate synthetase, large subunit oligomerisation domain"/>
    <property type="match status" value="1"/>
</dbReference>
<dbReference type="EC" id="6.3.4.16" evidence="14"/>
<dbReference type="NCBIfam" id="NF009455">
    <property type="entry name" value="PRK12815.1"/>
    <property type="match status" value="1"/>
</dbReference>
<evidence type="ECO:0000256" key="2">
    <source>
        <dbReference type="ARBA" id="ARBA00009799"/>
    </source>
</evidence>
<feature type="binding site" evidence="14">
    <location>
        <position position="129"/>
    </location>
    <ligand>
        <name>ATP</name>
        <dbReference type="ChEBI" id="CHEBI:30616"/>
        <label>1</label>
    </ligand>
</feature>
<keyword evidence="18" id="KW-1185">Reference proteome</keyword>
<feature type="binding site" evidence="14">
    <location>
        <position position="176"/>
    </location>
    <ligand>
        <name>ATP</name>
        <dbReference type="ChEBI" id="CHEBI:30616"/>
        <label>1</label>
    </ligand>
</feature>
<dbReference type="SUPFAM" id="SSF52440">
    <property type="entry name" value="PreATP-grasp domain"/>
    <property type="match status" value="2"/>
</dbReference>
<dbReference type="SUPFAM" id="SSF48108">
    <property type="entry name" value="Carbamoyl phosphate synthetase, large subunit connection domain"/>
    <property type="match status" value="1"/>
</dbReference>
<keyword evidence="6" id="KW-0479">Metal-binding</keyword>
<comment type="subunit">
    <text evidence="14">Composed of two chains; the small (or glutamine) chain promotes the hydrolysis of glutamine to ammonia, which is used by the large (or ammonia) chain to synthesize carbamoyl phosphate. Tetramer of heterodimers (alpha,beta)4.</text>
</comment>
<feature type="binding site" evidence="14">
    <location>
        <position position="852"/>
    </location>
    <ligand>
        <name>Mg(2+)</name>
        <dbReference type="ChEBI" id="CHEBI:18420"/>
        <label>4</label>
    </ligand>
</feature>
<comment type="similarity">
    <text evidence="2 14">Belongs to the CarB family.</text>
</comment>
<dbReference type="HAMAP" id="MF_01210_A">
    <property type="entry name" value="CPSase_L_chain_A"/>
    <property type="match status" value="1"/>
</dbReference>
<dbReference type="Gene3D" id="3.40.50.20">
    <property type="match status" value="2"/>
</dbReference>
<dbReference type="PROSITE" id="PS51257">
    <property type="entry name" value="PROKAR_LIPOPROTEIN"/>
    <property type="match status" value="1"/>
</dbReference>
<feature type="binding site" evidence="14">
    <location>
        <position position="797"/>
    </location>
    <ligand>
        <name>ATP</name>
        <dbReference type="ChEBI" id="CHEBI:30616"/>
        <label>2</label>
    </ligand>
</feature>
<feature type="region of interest" description="Carboxyphosphate synthetic domain" evidence="14">
    <location>
        <begin position="1"/>
        <end position="403"/>
    </location>
</feature>
<evidence type="ECO:0000256" key="9">
    <source>
        <dbReference type="ARBA" id="ARBA00022840"/>
    </source>
</evidence>
<feature type="binding site" evidence="14">
    <location>
        <position position="210"/>
    </location>
    <ligand>
        <name>ATP</name>
        <dbReference type="ChEBI" id="CHEBI:30616"/>
        <label>1</label>
    </ligand>
</feature>
<feature type="binding site" evidence="14">
    <location>
        <position position="724"/>
    </location>
    <ligand>
        <name>ATP</name>
        <dbReference type="ChEBI" id="CHEBI:30616"/>
        <label>2</label>
    </ligand>
</feature>
<comment type="catalytic activity">
    <reaction evidence="13 14">
        <text>hydrogencarbonate + NH4(+) + 2 ATP = carbamoyl phosphate + 2 ADP + phosphate + 2 H(+)</text>
        <dbReference type="Rhea" id="RHEA:18029"/>
        <dbReference type="ChEBI" id="CHEBI:15378"/>
        <dbReference type="ChEBI" id="CHEBI:17544"/>
        <dbReference type="ChEBI" id="CHEBI:28938"/>
        <dbReference type="ChEBI" id="CHEBI:30616"/>
        <dbReference type="ChEBI" id="CHEBI:43474"/>
        <dbReference type="ChEBI" id="CHEBI:58228"/>
        <dbReference type="ChEBI" id="CHEBI:456216"/>
        <dbReference type="EC" id="6.3.4.16"/>
    </reaction>
</comment>
<dbReference type="InterPro" id="IPR016185">
    <property type="entry name" value="PreATP-grasp_dom_sf"/>
</dbReference>
<dbReference type="PANTHER" id="PTHR11405:SF53">
    <property type="entry name" value="CARBAMOYL-PHOSPHATE SYNTHASE [AMMONIA], MITOCHONDRIAL"/>
    <property type="match status" value="1"/>
</dbReference>
<feature type="binding site" evidence="14">
    <location>
        <position position="299"/>
    </location>
    <ligand>
        <name>Mn(2+)</name>
        <dbReference type="ChEBI" id="CHEBI:29035"/>
        <label>1</label>
    </ligand>
</feature>
<dbReference type="InterPro" id="IPR036914">
    <property type="entry name" value="MGS-like_dom_sf"/>
</dbReference>
<dbReference type="HAMAP" id="MF_01210_B">
    <property type="entry name" value="CPSase_L_chain_B"/>
    <property type="match status" value="1"/>
</dbReference>
<dbReference type="Gene3D" id="3.30.470.20">
    <property type="entry name" value="ATP-grasp fold, B domain"/>
    <property type="match status" value="2"/>
</dbReference>
<evidence type="ECO:0000256" key="8">
    <source>
        <dbReference type="ARBA" id="ARBA00022741"/>
    </source>
</evidence>
<feature type="binding site" evidence="14">
    <location>
        <position position="850"/>
    </location>
    <ligand>
        <name>Mg(2+)</name>
        <dbReference type="ChEBI" id="CHEBI:18420"/>
        <label>3</label>
    </ligand>
</feature>
<dbReference type="NCBIfam" id="TIGR01369">
    <property type="entry name" value="CPSaseII_lrg"/>
    <property type="match status" value="1"/>
</dbReference>
<feature type="binding site" evidence="14">
    <location>
        <position position="838"/>
    </location>
    <ligand>
        <name>Mg(2+)</name>
        <dbReference type="ChEBI" id="CHEBI:18420"/>
        <label>3</label>
    </ligand>
</feature>
<evidence type="ECO:0000256" key="13">
    <source>
        <dbReference type="ARBA" id="ARBA00047359"/>
    </source>
</evidence>
<feature type="binding site" evidence="14">
    <location>
        <position position="299"/>
    </location>
    <ligand>
        <name>ATP</name>
        <dbReference type="ChEBI" id="CHEBI:30616"/>
        <label>1</label>
    </ligand>
</feature>
<feature type="binding site" evidence="14">
    <location>
        <position position="301"/>
    </location>
    <ligand>
        <name>Mg(2+)</name>
        <dbReference type="ChEBI" id="CHEBI:18420"/>
        <label>2</label>
    </ligand>
</feature>
<dbReference type="PROSITE" id="PS50975">
    <property type="entry name" value="ATP_GRASP"/>
    <property type="match status" value="2"/>
</dbReference>
<feature type="binding site" evidence="14">
    <location>
        <position position="242"/>
    </location>
    <ligand>
        <name>ATP</name>
        <dbReference type="ChEBI" id="CHEBI:30616"/>
        <label>1</label>
    </ligand>
</feature>
<feature type="binding site" evidence="14">
    <location>
        <position position="850"/>
    </location>
    <ligand>
        <name>Mn(2+)</name>
        <dbReference type="ChEBI" id="CHEBI:29035"/>
        <label>4</label>
    </ligand>
</feature>
<dbReference type="InterPro" id="IPR011761">
    <property type="entry name" value="ATP-grasp"/>
</dbReference>
<comment type="cofactor">
    <cofactor evidence="14">
        <name>Mg(2+)</name>
        <dbReference type="ChEBI" id="CHEBI:18420"/>
    </cofactor>
    <cofactor evidence="14">
        <name>Mn(2+)</name>
        <dbReference type="ChEBI" id="CHEBI:29035"/>
    </cofactor>
    <text evidence="14">Binds 4 Mg(2+) or Mn(2+) ions per subunit.</text>
</comment>
<feature type="binding site" evidence="14">
    <location>
        <position position="838"/>
    </location>
    <ligand>
        <name>Mn(2+)</name>
        <dbReference type="ChEBI" id="CHEBI:29035"/>
        <label>3</label>
    </ligand>
</feature>
<feature type="binding site" evidence="14">
    <location>
        <position position="795"/>
    </location>
    <ligand>
        <name>ATP</name>
        <dbReference type="ChEBI" id="CHEBI:30616"/>
        <label>2</label>
    </ligand>
</feature>
<evidence type="ECO:0000259" key="15">
    <source>
        <dbReference type="PROSITE" id="PS50975"/>
    </source>
</evidence>
<dbReference type="PANTHER" id="PTHR11405">
    <property type="entry name" value="CARBAMOYLTRANSFERASE FAMILY MEMBER"/>
    <property type="match status" value="1"/>
</dbReference>
<evidence type="ECO:0000256" key="12">
    <source>
        <dbReference type="ARBA" id="ARBA00023211"/>
    </source>
</evidence>
<evidence type="ECO:0000256" key="6">
    <source>
        <dbReference type="ARBA" id="ARBA00022723"/>
    </source>
</evidence>
<keyword evidence="9 14" id="KW-0067">ATP-binding</keyword>
<dbReference type="SUPFAM" id="SSF56059">
    <property type="entry name" value="Glutathione synthetase ATP-binding domain-like"/>
    <property type="match status" value="2"/>
</dbReference>
<dbReference type="CDD" id="cd01424">
    <property type="entry name" value="MGS_CPS_II"/>
    <property type="match status" value="1"/>
</dbReference>
<comment type="caution">
    <text evidence="17">The sequence shown here is derived from an EMBL/GenBank/DDBJ whole genome shotgun (WGS) entry which is preliminary data.</text>
</comment>
<dbReference type="EMBL" id="JBHSGQ010000002">
    <property type="protein sequence ID" value="MFC4724882.1"/>
    <property type="molecule type" value="Genomic_DNA"/>
</dbReference>
<comment type="pathway">
    <text evidence="1 14">Amino-acid biosynthesis; L-arginine biosynthesis; carbamoyl phosphate from bicarbonate: step 1/1.</text>
</comment>
<feature type="binding site" evidence="14">
    <location>
        <position position="850"/>
    </location>
    <ligand>
        <name>ATP</name>
        <dbReference type="ChEBI" id="CHEBI:30616"/>
        <label>2</label>
    </ligand>
</feature>
<keyword evidence="4 14" id="KW-0436">Ligase</keyword>
<dbReference type="PROSITE" id="PS00866">
    <property type="entry name" value="CPSASE_1"/>
    <property type="match status" value="1"/>
</dbReference>
<dbReference type="RefSeq" id="WP_371394079.1">
    <property type="nucleotide sequence ID" value="NZ_CP163421.1"/>
</dbReference>
<comment type="pathway">
    <text evidence="14">Pyrimidine metabolism; UMP biosynthesis via de novo pathway; (S)-dihydroorotate from bicarbonate: step 1/3.</text>
</comment>
<feature type="region of interest" description="Allosteric domain" evidence="14">
    <location>
        <begin position="945"/>
        <end position="1080"/>
    </location>
</feature>
<feature type="binding site" evidence="14">
    <location>
        <position position="169"/>
    </location>
    <ligand>
        <name>ATP</name>
        <dbReference type="ChEBI" id="CHEBI:30616"/>
        <label>1</label>
    </ligand>
</feature>
<dbReference type="GO" id="GO:0004088">
    <property type="term" value="F:carbamoyl-phosphate synthase (glutamine-hydrolyzing) activity"/>
    <property type="evidence" value="ECO:0007669"/>
    <property type="project" value="UniProtKB-EC"/>
</dbReference>
<dbReference type="InterPro" id="IPR011607">
    <property type="entry name" value="MGS-like_dom"/>
</dbReference>
<comment type="domain">
    <text evidence="14">The large subunit is composed of 2 ATP-grasp domains that are involved in binding the 2 ATP molecules needed for carbamoyl phosphate synthesis. The N-terminal ATP-grasp domain (referred to as the carboxyphosphate synthetic component) catalyzes the ATP-dependent phosphorylation of hydrogencarbonate to carboxyphosphate and the subsequent nucleophilic attack by ammonia to form a carbamate intermediate. The C-terminal ATP-grasp domain (referred to as the carbamoyl phosphate synthetic component) then catalyzes the phosphorylation of carbamate with the second ATP to form the end product carbamoyl phosphate. The reactive and unstable enzyme intermediates are sequentially channeled from one active site to the next through the interior of the protein over a distance of at least 96 A.</text>
</comment>
<proteinExistence type="inferred from homology"/>
<feature type="binding site" evidence="14">
    <location>
        <position position="852"/>
    </location>
    <ligand>
        <name>Mn(2+)</name>
        <dbReference type="ChEBI" id="CHEBI:29035"/>
        <label>4</label>
    </ligand>
</feature>
<evidence type="ECO:0000256" key="10">
    <source>
        <dbReference type="ARBA" id="ARBA00022842"/>
    </source>
</evidence>
<keyword evidence="8 14" id="KW-0547">Nucleotide-binding</keyword>
<organism evidence="17 18">
    <name type="scientific">Glycocaulis abyssi</name>
    <dbReference type="NCBI Taxonomy" id="1433403"/>
    <lineage>
        <taxon>Bacteria</taxon>
        <taxon>Pseudomonadati</taxon>
        <taxon>Pseudomonadota</taxon>
        <taxon>Alphaproteobacteria</taxon>
        <taxon>Maricaulales</taxon>
        <taxon>Maricaulaceae</taxon>
        <taxon>Glycocaulis</taxon>
    </lineage>
</organism>
<dbReference type="Pfam" id="PF02786">
    <property type="entry name" value="CPSase_L_D2"/>
    <property type="match status" value="2"/>
</dbReference>
<evidence type="ECO:0000256" key="7">
    <source>
        <dbReference type="ARBA" id="ARBA00022737"/>
    </source>
</evidence>
<evidence type="ECO:0000256" key="11">
    <source>
        <dbReference type="ARBA" id="ARBA00022975"/>
    </source>
</evidence>
<feature type="binding site" evidence="14">
    <location>
        <position position="243"/>
    </location>
    <ligand>
        <name>ATP</name>
        <dbReference type="ChEBI" id="CHEBI:30616"/>
        <label>1</label>
    </ligand>
</feature>
<reference evidence="18" key="1">
    <citation type="journal article" date="2019" name="Int. J. Syst. Evol. Microbiol.">
        <title>The Global Catalogue of Microorganisms (GCM) 10K type strain sequencing project: providing services to taxonomists for standard genome sequencing and annotation.</title>
        <authorList>
            <consortium name="The Broad Institute Genomics Platform"/>
            <consortium name="The Broad Institute Genome Sequencing Center for Infectious Disease"/>
            <person name="Wu L."/>
            <person name="Ma J."/>
        </authorList>
    </citation>
    <scope>NUCLEOTIDE SEQUENCE [LARGE SCALE GENOMIC DNA]</scope>
    <source>
        <strain evidence="18">CCUG 62981</strain>
    </source>
</reference>
<feature type="binding site" evidence="14">
    <location>
        <position position="285"/>
    </location>
    <ligand>
        <name>Mn(2+)</name>
        <dbReference type="ChEBI" id="CHEBI:29035"/>
        <label>1</label>
    </ligand>
</feature>
<keyword evidence="3 14" id="KW-0055">Arginine biosynthesis</keyword>
<dbReference type="SMART" id="SM00851">
    <property type="entry name" value="MGS"/>
    <property type="match status" value="1"/>
</dbReference>
<keyword evidence="10" id="KW-0460">Magnesium</keyword>
<feature type="binding site" evidence="14">
    <location>
        <position position="301"/>
    </location>
    <ligand>
        <name>Mn(2+)</name>
        <dbReference type="ChEBI" id="CHEBI:29035"/>
        <label>2</label>
    </ligand>
</feature>